<keyword evidence="3" id="KW-1185">Reference proteome</keyword>
<dbReference type="EMBL" id="QWDM01000007">
    <property type="protein sequence ID" value="RUT69934.1"/>
    <property type="molecule type" value="Genomic_DNA"/>
</dbReference>
<evidence type="ECO:0000313" key="2">
    <source>
        <dbReference type="EMBL" id="RUT69934.1"/>
    </source>
</evidence>
<gene>
    <name evidence="2" type="ORF">D0817_12115</name>
</gene>
<feature type="transmembrane region" description="Helical" evidence="1">
    <location>
        <begin position="203"/>
        <end position="229"/>
    </location>
</feature>
<feature type="transmembrane region" description="Helical" evidence="1">
    <location>
        <begin position="135"/>
        <end position="158"/>
    </location>
</feature>
<name>A0A434A6L4_9FLAO</name>
<dbReference type="OrthoDB" id="1331669at2"/>
<keyword evidence="1" id="KW-0472">Membrane</keyword>
<feature type="transmembrane region" description="Helical" evidence="1">
    <location>
        <begin position="164"/>
        <end position="182"/>
    </location>
</feature>
<evidence type="ECO:0000256" key="1">
    <source>
        <dbReference type="SAM" id="Phobius"/>
    </source>
</evidence>
<organism evidence="2 3">
    <name type="scientific">Flavobacterium cupreum</name>
    <dbReference type="NCBI Taxonomy" id="2133766"/>
    <lineage>
        <taxon>Bacteria</taxon>
        <taxon>Pseudomonadati</taxon>
        <taxon>Bacteroidota</taxon>
        <taxon>Flavobacteriia</taxon>
        <taxon>Flavobacteriales</taxon>
        <taxon>Flavobacteriaceae</taxon>
        <taxon>Flavobacterium</taxon>
    </lineage>
</organism>
<reference evidence="3" key="1">
    <citation type="journal article" date="2019" name="Syst. Appl. Microbiol.">
        <title>Flavobacterium circumlabens sp. nov. and Flavobacterium cupreum sp. nov., two psychrotrophic species isolated from Antarctic environmental samples.</title>
        <authorList>
            <person name="Kralova S."/>
            <person name="Busse H.-J."/>
            <person name="Svec P."/>
            <person name="Maslanova I."/>
            <person name="Stankova E."/>
            <person name="Bartak M."/>
            <person name="Sedlacek I."/>
        </authorList>
    </citation>
    <scope>NUCLEOTIDE SEQUENCE [LARGE SCALE GENOMIC DNA]</scope>
    <source>
        <strain evidence="3">CCM 8825</strain>
    </source>
</reference>
<comment type="caution">
    <text evidence="2">The sequence shown here is derived from an EMBL/GenBank/DDBJ whole genome shotgun (WGS) entry which is preliminary data.</text>
</comment>
<evidence type="ECO:0000313" key="3">
    <source>
        <dbReference type="Proteomes" id="UP000288102"/>
    </source>
</evidence>
<feature type="transmembrane region" description="Helical" evidence="1">
    <location>
        <begin position="34"/>
        <end position="63"/>
    </location>
</feature>
<evidence type="ECO:0008006" key="4">
    <source>
        <dbReference type="Google" id="ProtNLM"/>
    </source>
</evidence>
<dbReference type="AlphaFoldDB" id="A0A434A6L4"/>
<protein>
    <recommendedName>
        <fullName evidence="4">Beta-carotene 15,15'-monooxygenase</fullName>
    </recommendedName>
</protein>
<proteinExistence type="predicted"/>
<accession>A0A434A6L4</accession>
<keyword evidence="1" id="KW-0812">Transmembrane</keyword>
<sequence>MKSTLDQIEDIRKNGYSLDFSNVFNHAFENYKKIALYAGLILLVFSILAFFLGGGILVALYGVEHFNEEFFKNLQNEQTDHSVLLIYTLVIAFVSAFLSPFTAGFLKMADCADKDEAFNVSTIFSYYNSRHFPNLFIAALSISLLGGLISVGFSLLGIMFVDTIITIVITLFTTLTLPLIIFGELNAIDAIKTSVMIVSKQPFVILLLVIVGGLASMVGFIGCCIGVVFTIPLTYSVNYAIYRAIILTDEDENSIDSIGQSDSYN</sequence>
<keyword evidence="1" id="KW-1133">Transmembrane helix</keyword>
<feature type="transmembrane region" description="Helical" evidence="1">
    <location>
        <begin position="83"/>
        <end position="106"/>
    </location>
</feature>
<dbReference type="RefSeq" id="WP_127338609.1">
    <property type="nucleotide sequence ID" value="NZ_QWDM01000007.1"/>
</dbReference>
<dbReference type="Proteomes" id="UP000288102">
    <property type="component" value="Unassembled WGS sequence"/>
</dbReference>